<name>A0AA88YPF9_PINIB</name>
<evidence type="ECO:0000313" key="1">
    <source>
        <dbReference type="EMBL" id="KAK3109099.1"/>
    </source>
</evidence>
<gene>
    <name evidence="1" type="ORF">FSP39_022993</name>
</gene>
<keyword evidence="2" id="KW-1185">Reference proteome</keyword>
<reference evidence="1" key="1">
    <citation type="submission" date="2019-08" db="EMBL/GenBank/DDBJ databases">
        <title>The improved chromosome-level genome for the pearl oyster Pinctada fucata martensii using PacBio sequencing and Hi-C.</title>
        <authorList>
            <person name="Zheng Z."/>
        </authorList>
    </citation>
    <scope>NUCLEOTIDE SEQUENCE</scope>
    <source>
        <strain evidence="1">ZZ-2019</strain>
        <tissue evidence="1">Adductor muscle</tissue>
    </source>
</reference>
<accession>A0AA88YPF9</accession>
<dbReference type="Proteomes" id="UP001186944">
    <property type="component" value="Unassembled WGS sequence"/>
</dbReference>
<evidence type="ECO:0000313" key="2">
    <source>
        <dbReference type="Proteomes" id="UP001186944"/>
    </source>
</evidence>
<proteinExistence type="predicted"/>
<dbReference type="AlphaFoldDB" id="A0AA88YPF9"/>
<comment type="caution">
    <text evidence="1">The sequence shown here is derived from an EMBL/GenBank/DDBJ whole genome shotgun (WGS) entry which is preliminary data.</text>
</comment>
<organism evidence="1 2">
    <name type="scientific">Pinctada imbricata</name>
    <name type="common">Atlantic pearl-oyster</name>
    <name type="synonym">Pinctada martensii</name>
    <dbReference type="NCBI Taxonomy" id="66713"/>
    <lineage>
        <taxon>Eukaryota</taxon>
        <taxon>Metazoa</taxon>
        <taxon>Spiralia</taxon>
        <taxon>Lophotrochozoa</taxon>
        <taxon>Mollusca</taxon>
        <taxon>Bivalvia</taxon>
        <taxon>Autobranchia</taxon>
        <taxon>Pteriomorphia</taxon>
        <taxon>Pterioida</taxon>
        <taxon>Pterioidea</taxon>
        <taxon>Pteriidae</taxon>
        <taxon>Pinctada</taxon>
    </lineage>
</organism>
<dbReference type="EMBL" id="VSWD01000001">
    <property type="protein sequence ID" value="KAK3109099.1"/>
    <property type="molecule type" value="Genomic_DNA"/>
</dbReference>
<protein>
    <submittedName>
        <fullName evidence="1">Uncharacterized protein</fullName>
    </submittedName>
</protein>
<sequence length="82" mass="9280">MGGGLKSAHDIPIKYSLSDKQLMDMIMRMNRYDMDIPPSMFLSNSLLRPAMTSMQYPARQSAQSDMSFLFPLMAFGGDAFEF</sequence>